<keyword evidence="1" id="KW-0217">Developmental protein</keyword>
<dbReference type="AlphaFoldDB" id="A0A6G0TQT7"/>
<dbReference type="Gene3D" id="4.10.280.10">
    <property type="entry name" value="Helix-loop-helix DNA-binding domain"/>
    <property type="match status" value="1"/>
</dbReference>
<dbReference type="GO" id="GO:0045944">
    <property type="term" value="P:positive regulation of transcription by RNA polymerase II"/>
    <property type="evidence" value="ECO:0007669"/>
    <property type="project" value="TreeGrafter"/>
</dbReference>
<dbReference type="PANTHER" id="PTHR19290:SF163">
    <property type="entry name" value="BASIC HELIX-LOOP-HELIX NEURAL TRANSCRIPTION FACTOR TAP"/>
    <property type="match status" value="1"/>
</dbReference>
<dbReference type="PROSITE" id="PS50888">
    <property type="entry name" value="BHLH"/>
    <property type="match status" value="1"/>
</dbReference>
<evidence type="ECO:0000256" key="7">
    <source>
        <dbReference type="ARBA" id="ARBA00023242"/>
    </source>
</evidence>
<evidence type="ECO:0000256" key="1">
    <source>
        <dbReference type="ARBA" id="ARBA00022473"/>
    </source>
</evidence>
<dbReference type="Proteomes" id="UP000475862">
    <property type="component" value="Unassembled WGS sequence"/>
</dbReference>
<dbReference type="GO" id="GO:0070888">
    <property type="term" value="F:E-box binding"/>
    <property type="evidence" value="ECO:0007669"/>
    <property type="project" value="TreeGrafter"/>
</dbReference>
<evidence type="ECO:0000313" key="9">
    <source>
        <dbReference type="EMBL" id="KAE9536668.1"/>
    </source>
</evidence>
<keyword evidence="6" id="KW-0804">Transcription</keyword>
<evidence type="ECO:0000256" key="2">
    <source>
        <dbReference type="ARBA" id="ARBA00022782"/>
    </source>
</evidence>
<dbReference type="GO" id="GO:0061564">
    <property type="term" value="P:axon development"/>
    <property type="evidence" value="ECO:0007669"/>
    <property type="project" value="TreeGrafter"/>
</dbReference>
<dbReference type="InterPro" id="IPR050359">
    <property type="entry name" value="bHLH_transcription_factors"/>
</dbReference>
<keyword evidence="7" id="KW-0539">Nucleus</keyword>
<keyword evidence="3" id="KW-0524">Neurogenesis</keyword>
<sequence length="313" mass="35958">MDPKCLYGLDGSDSGFEMSFDSENEATFSLDDTMGSEGFASSVSLADDDLQVKPKKRRQRRTRERSPMQLIKIKKHRRMKANDRERNRMHMLNEALDRLRCVLPTYPDDAKLTKIETLRFAHNYIWALSHTLQVVETTEQSPLDQDQPLMLTMGDVTVSISQQGNKITSSTGTCALAQQKKPCSPISEPLATSSPIKESLKHHQHAATSHNLNDSGYFEPQRLDHLLGITAEHTGHDHSYQLDRWLQKPNDTQYQHQHQQPHHIDKTWSETAAYCNDYQTTWPLQTAWHNHGPLTYPSSTIDQRCHEPMMFYS</sequence>
<evidence type="ECO:0000313" key="10">
    <source>
        <dbReference type="Proteomes" id="UP000475862"/>
    </source>
</evidence>
<dbReference type="GO" id="GO:0046983">
    <property type="term" value="F:protein dimerization activity"/>
    <property type="evidence" value="ECO:0007669"/>
    <property type="project" value="InterPro"/>
</dbReference>
<keyword evidence="4" id="KW-0805">Transcription regulation</keyword>
<evidence type="ECO:0000256" key="4">
    <source>
        <dbReference type="ARBA" id="ARBA00023015"/>
    </source>
</evidence>
<dbReference type="GO" id="GO:0000981">
    <property type="term" value="F:DNA-binding transcription factor activity, RNA polymerase II-specific"/>
    <property type="evidence" value="ECO:0007669"/>
    <property type="project" value="TreeGrafter"/>
</dbReference>
<dbReference type="SUPFAM" id="SSF47459">
    <property type="entry name" value="HLH, helix-loop-helix DNA-binding domain"/>
    <property type="match status" value="1"/>
</dbReference>
<evidence type="ECO:0000256" key="3">
    <source>
        <dbReference type="ARBA" id="ARBA00022902"/>
    </source>
</evidence>
<evidence type="ECO:0000259" key="8">
    <source>
        <dbReference type="PROSITE" id="PS50888"/>
    </source>
</evidence>
<dbReference type="GO" id="GO:0007423">
    <property type="term" value="P:sensory organ development"/>
    <property type="evidence" value="ECO:0007669"/>
    <property type="project" value="TreeGrafter"/>
</dbReference>
<name>A0A6G0TQT7_APHGL</name>
<comment type="caution">
    <text evidence="9">The sequence shown here is derived from an EMBL/GenBank/DDBJ whole genome shotgun (WGS) entry which is preliminary data.</text>
</comment>
<keyword evidence="10" id="KW-1185">Reference proteome</keyword>
<dbReference type="SMART" id="SM00353">
    <property type="entry name" value="HLH"/>
    <property type="match status" value="1"/>
</dbReference>
<evidence type="ECO:0000256" key="5">
    <source>
        <dbReference type="ARBA" id="ARBA00023125"/>
    </source>
</evidence>
<accession>A0A6G0TQT7</accession>
<protein>
    <recommendedName>
        <fullName evidence="8">BHLH domain-containing protein</fullName>
    </recommendedName>
</protein>
<dbReference type="CDD" id="cd11428">
    <property type="entry name" value="bHLH_TS_NGN"/>
    <property type="match status" value="1"/>
</dbReference>
<keyword evidence="2" id="KW-0221">Differentiation</keyword>
<keyword evidence="5" id="KW-0238">DNA-binding</keyword>
<feature type="domain" description="BHLH" evidence="8">
    <location>
        <begin position="76"/>
        <end position="128"/>
    </location>
</feature>
<proteinExistence type="predicted"/>
<dbReference type="PANTHER" id="PTHR19290">
    <property type="entry name" value="BASIC HELIX-LOOP-HELIX PROTEIN NEUROGENIN-RELATED"/>
    <property type="match status" value="1"/>
</dbReference>
<dbReference type="Pfam" id="PF00010">
    <property type="entry name" value="HLH"/>
    <property type="match status" value="1"/>
</dbReference>
<dbReference type="GO" id="GO:0005634">
    <property type="term" value="C:nucleus"/>
    <property type="evidence" value="ECO:0007669"/>
    <property type="project" value="TreeGrafter"/>
</dbReference>
<organism evidence="9 10">
    <name type="scientific">Aphis glycines</name>
    <name type="common">Soybean aphid</name>
    <dbReference type="NCBI Taxonomy" id="307491"/>
    <lineage>
        <taxon>Eukaryota</taxon>
        <taxon>Metazoa</taxon>
        <taxon>Ecdysozoa</taxon>
        <taxon>Arthropoda</taxon>
        <taxon>Hexapoda</taxon>
        <taxon>Insecta</taxon>
        <taxon>Pterygota</taxon>
        <taxon>Neoptera</taxon>
        <taxon>Paraneoptera</taxon>
        <taxon>Hemiptera</taxon>
        <taxon>Sternorrhyncha</taxon>
        <taxon>Aphidomorpha</taxon>
        <taxon>Aphidoidea</taxon>
        <taxon>Aphididae</taxon>
        <taxon>Aphidini</taxon>
        <taxon>Aphis</taxon>
        <taxon>Aphis</taxon>
    </lineage>
</organism>
<dbReference type="FunFam" id="4.10.280.10:FF:000006">
    <property type="entry name" value="Neurogenic differentiation factor"/>
    <property type="match status" value="1"/>
</dbReference>
<dbReference type="InterPro" id="IPR011598">
    <property type="entry name" value="bHLH_dom"/>
</dbReference>
<gene>
    <name evidence="9" type="ORF">AGLY_007070</name>
</gene>
<evidence type="ECO:0000256" key="6">
    <source>
        <dbReference type="ARBA" id="ARBA00023163"/>
    </source>
</evidence>
<dbReference type="OrthoDB" id="5969565at2759"/>
<dbReference type="InterPro" id="IPR036638">
    <property type="entry name" value="HLH_DNA-bd_sf"/>
</dbReference>
<reference evidence="9 10" key="1">
    <citation type="submission" date="2019-08" db="EMBL/GenBank/DDBJ databases">
        <title>The genome of the soybean aphid Biotype 1, its phylome, world population structure and adaptation to the North American continent.</title>
        <authorList>
            <person name="Giordano R."/>
            <person name="Donthu R.K."/>
            <person name="Hernandez A.G."/>
            <person name="Wright C.L."/>
            <person name="Zimin A.V."/>
        </authorList>
    </citation>
    <scope>NUCLEOTIDE SEQUENCE [LARGE SCALE GENOMIC DNA]</scope>
    <source>
        <tissue evidence="9">Whole aphids</tissue>
    </source>
</reference>
<dbReference type="EMBL" id="VYZN01000022">
    <property type="protein sequence ID" value="KAE9536668.1"/>
    <property type="molecule type" value="Genomic_DNA"/>
</dbReference>